<dbReference type="Gene3D" id="3.10.180.10">
    <property type="entry name" value="2,3-Dihydroxybiphenyl 1,2-Dioxygenase, domain 1"/>
    <property type="match status" value="1"/>
</dbReference>
<sequence length="168" mass="18302">MENTHSLETSGIVYRAIDHIALAVIDLEAAIRLFTSVLGFKLIGRRHIRGAKTGMHSAELEHGGLRFVLCQGTEPESQVSRLVSEYGPGVAHIALEVDDVAKTVGELGTRGMRFDTSVIEGPGLTQSFTARDANTGLSFEIIKRSGEHGFVDDNIQSLFDQLEKSNSY</sequence>
<organism evidence="6 7">
    <name type="scientific">Trinickia terrae</name>
    <dbReference type="NCBI Taxonomy" id="2571161"/>
    <lineage>
        <taxon>Bacteria</taxon>
        <taxon>Pseudomonadati</taxon>
        <taxon>Pseudomonadota</taxon>
        <taxon>Betaproteobacteria</taxon>
        <taxon>Burkholderiales</taxon>
        <taxon>Burkholderiaceae</taxon>
        <taxon>Trinickia</taxon>
    </lineage>
</organism>
<dbReference type="EMBL" id="SWJE01000004">
    <property type="protein sequence ID" value="TKC90314.1"/>
    <property type="molecule type" value="Genomic_DNA"/>
</dbReference>
<dbReference type="Pfam" id="PF00903">
    <property type="entry name" value="Glyoxalase"/>
    <property type="match status" value="1"/>
</dbReference>
<dbReference type="SUPFAM" id="SSF54593">
    <property type="entry name" value="Glyoxalase/Bleomycin resistance protein/Dihydroxybiphenyl dioxygenase"/>
    <property type="match status" value="1"/>
</dbReference>
<dbReference type="InterPro" id="IPR005956">
    <property type="entry name" value="4OHPhenylPyrv_dOase"/>
</dbReference>
<keyword evidence="3" id="KW-0677">Repeat</keyword>
<dbReference type="GO" id="GO:0006572">
    <property type="term" value="P:L-tyrosine catabolic process"/>
    <property type="evidence" value="ECO:0007669"/>
    <property type="project" value="TreeGrafter"/>
</dbReference>
<dbReference type="InterPro" id="IPR037523">
    <property type="entry name" value="VOC_core"/>
</dbReference>
<dbReference type="OrthoDB" id="9788468at2"/>
<dbReference type="GO" id="GO:0003868">
    <property type="term" value="F:4-hydroxyphenylpyruvate dioxygenase activity"/>
    <property type="evidence" value="ECO:0007669"/>
    <property type="project" value="InterPro"/>
</dbReference>
<feature type="domain" description="VOC" evidence="5">
    <location>
        <begin position="16"/>
        <end position="144"/>
    </location>
</feature>
<dbReference type="RefSeq" id="WP_136893643.1">
    <property type="nucleotide sequence ID" value="NZ_SWJE01000004.1"/>
</dbReference>
<comment type="similarity">
    <text evidence="2">Belongs to the 4HPPD family.</text>
</comment>
<evidence type="ECO:0000256" key="4">
    <source>
        <dbReference type="ARBA" id="ARBA00023004"/>
    </source>
</evidence>
<evidence type="ECO:0000259" key="5">
    <source>
        <dbReference type="PROSITE" id="PS51819"/>
    </source>
</evidence>
<dbReference type="PANTHER" id="PTHR11959:SF1">
    <property type="entry name" value="4-HYDROXYPHENYLPYRUVATE DIOXYGENASE"/>
    <property type="match status" value="1"/>
</dbReference>
<evidence type="ECO:0000256" key="2">
    <source>
        <dbReference type="ARBA" id="ARBA00005877"/>
    </source>
</evidence>
<reference evidence="6 7" key="1">
    <citation type="submission" date="2019-04" db="EMBL/GenBank/DDBJ databases">
        <title>Trinickia sp. 7GSK02, isolated from subtropical forest soil.</title>
        <authorList>
            <person name="Gao Z.-H."/>
            <person name="Qiu L.-H."/>
        </authorList>
    </citation>
    <scope>NUCLEOTIDE SEQUENCE [LARGE SCALE GENOMIC DNA]</scope>
    <source>
        <strain evidence="6 7">7GSK02</strain>
    </source>
</reference>
<dbReference type="Proteomes" id="UP000305539">
    <property type="component" value="Unassembled WGS sequence"/>
</dbReference>
<dbReference type="AlphaFoldDB" id="A0A4U1I9X2"/>
<keyword evidence="4" id="KW-0408">Iron</keyword>
<evidence type="ECO:0000256" key="1">
    <source>
        <dbReference type="ARBA" id="ARBA00001962"/>
    </source>
</evidence>
<accession>A0A4U1I9X2</accession>
<proteinExistence type="inferred from homology"/>
<comment type="caution">
    <text evidence="6">The sequence shown here is derived from an EMBL/GenBank/DDBJ whole genome shotgun (WGS) entry which is preliminary data.</text>
</comment>
<name>A0A4U1I9X2_9BURK</name>
<protein>
    <submittedName>
        <fullName evidence="6">Glyoxalase</fullName>
    </submittedName>
</protein>
<dbReference type="InterPro" id="IPR029068">
    <property type="entry name" value="Glyas_Bleomycin-R_OHBP_Dase"/>
</dbReference>
<keyword evidence="7" id="KW-1185">Reference proteome</keyword>
<dbReference type="PROSITE" id="PS51819">
    <property type="entry name" value="VOC"/>
    <property type="match status" value="1"/>
</dbReference>
<evidence type="ECO:0000313" key="6">
    <source>
        <dbReference type="EMBL" id="TKC90314.1"/>
    </source>
</evidence>
<evidence type="ECO:0000313" key="7">
    <source>
        <dbReference type="Proteomes" id="UP000305539"/>
    </source>
</evidence>
<dbReference type="InterPro" id="IPR004360">
    <property type="entry name" value="Glyas_Fos-R_dOase_dom"/>
</dbReference>
<comment type="cofactor">
    <cofactor evidence="1">
        <name>Fe cation</name>
        <dbReference type="ChEBI" id="CHEBI:24875"/>
    </cofactor>
</comment>
<evidence type="ECO:0000256" key="3">
    <source>
        <dbReference type="ARBA" id="ARBA00022737"/>
    </source>
</evidence>
<gene>
    <name evidence="6" type="ORF">FAZ69_09245</name>
</gene>
<dbReference type="PANTHER" id="PTHR11959">
    <property type="entry name" value="4-HYDROXYPHENYLPYRUVATE DIOXYGENASE"/>
    <property type="match status" value="1"/>
</dbReference>